<dbReference type="InterPro" id="IPR000515">
    <property type="entry name" value="MetI-like"/>
</dbReference>
<organism evidence="9 10">
    <name type="scientific">Proteiniclasticum ruminis</name>
    <dbReference type="NCBI Taxonomy" id="398199"/>
    <lineage>
        <taxon>Bacteria</taxon>
        <taxon>Bacillati</taxon>
        <taxon>Bacillota</taxon>
        <taxon>Clostridia</taxon>
        <taxon>Eubacteriales</taxon>
        <taxon>Clostridiaceae</taxon>
        <taxon>Proteiniclasticum</taxon>
    </lineage>
</organism>
<feature type="domain" description="ABC transmembrane type-1" evidence="8">
    <location>
        <begin position="66"/>
        <end position="285"/>
    </location>
</feature>
<evidence type="ECO:0000256" key="4">
    <source>
        <dbReference type="ARBA" id="ARBA00022692"/>
    </source>
</evidence>
<evidence type="ECO:0000313" key="9">
    <source>
        <dbReference type="EMBL" id="SFO01142.1"/>
    </source>
</evidence>
<feature type="transmembrane region" description="Helical" evidence="7">
    <location>
        <begin position="214"/>
        <end position="236"/>
    </location>
</feature>
<dbReference type="PANTHER" id="PTHR30193">
    <property type="entry name" value="ABC TRANSPORTER PERMEASE PROTEIN"/>
    <property type="match status" value="1"/>
</dbReference>
<dbReference type="GO" id="GO:0055085">
    <property type="term" value="P:transmembrane transport"/>
    <property type="evidence" value="ECO:0007669"/>
    <property type="project" value="InterPro"/>
</dbReference>
<accession>A0A1I5DPE8</accession>
<proteinExistence type="inferred from homology"/>
<dbReference type="InterPro" id="IPR051393">
    <property type="entry name" value="ABC_transporter_permease"/>
</dbReference>
<dbReference type="SUPFAM" id="SSF161098">
    <property type="entry name" value="MetI-like"/>
    <property type="match status" value="1"/>
</dbReference>
<dbReference type="AlphaFoldDB" id="A0A1I5DPE8"/>
<keyword evidence="9" id="KW-0762">Sugar transport</keyword>
<dbReference type="RefSeq" id="WP_083422790.1">
    <property type="nucleotide sequence ID" value="NZ_FOVK01000010.1"/>
</dbReference>
<dbReference type="PROSITE" id="PS50928">
    <property type="entry name" value="ABC_TM1"/>
    <property type="match status" value="1"/>
</dbReference>
<sequence length="323" mass="37321">MRKTKERKGYFFITPFFLVFALFNVYPILFTLYLSMTRYKGYGPQVFIGAENFKLVFNDPNVVDAFFNTIRIWAVNIFFQIFLAFLLVMIFSDIKYKVKGLGFFRVVFYLPNLIASATIALIFFKLLDRDYGVVNQVLFNIGWIDQAIGWLTKPILAQMSVSGIQTWMWFGNSFILFMASVQAVSKETFEAARIDGATRLQIMKNITIPSIKPILMYVMVTGLIGGLQLFDIPFLITDGKGFPEGSLNTMIVYIYNMAFVYRNYGYASALSFVLFLLIMVFTAVFTIATNRREIKEFFMNRKEKKLRKKQALMMKGGDSLERQ</sequence>
<name>A0A1I5DPE8_9CLOT</name>
<evidence type="ECO:0000256" key="7">
    <source>
        <dbReference type="RuleBase" id="RU363032"/>
    </source>
</evidence>
<keyword evidence="3" id="KW-1003">Cell membrane</keyword>
<dbReference type="PANTHER" id="PTHR30193:SF37">
    <property type="entry name" value="INNER MEMBRANE ABC TRANSPORTER PERMEASE PROTEIN YCJO"/>
    <property type="match status" value="1"/>
</dbReference>
<dbReference type="Gene3D" id="1.10.3720.10">
    <property type="entry name" value="MetI-like"/>
    <property type="match status" value="1"/>
</dbReference>
<evidence type="ECO:0000256" key="5">
    <source>
        <dbReference type="ARBA" id="ARBA00022989"/>
    </source>
</evidence>
<keyword evidence="6 7" id="KW-0472">Membrane</keyword>
<evidence type="ECO:0000256" key="3">
    <source>
        <dbReference type="ARBA" id="ARBA00022475"/>
    </source>
</evidence>
<evidence type="ECO:0000313" key="10">
    <source>
        <dbReference type="Proteomes" id="UP000181899"/>
    </source>
</evidence>
<keyword evidence="2 7" id="KW-0813">Transport</keyword>
<dbReference type="OrthoDB" id="9787541at2"/>
<reference evidence="9 10" key="1">
    <citation type="submission" date="2016-10" db="EMBL/GenBank/DDBJ databases">
        <authorList>
            <person name="de Groot N.N."/>
        </authorList>
    </citation>
    <scope>NUCLEOTIDE SEQUENCE [LARGE SCALE GENOMIC DNA]</scope>
    <source>
        <strain evidence="9 10">ML2</strain>
    </source>
</reference>
<dbReference type="Proteomes" id="UP000181899">
    <property type="component" value="Unassembled WGS sequence"/>
</dbReference>
<dbReference type="CDD" id="cd06261">
    <property type="entry name" value="TM_PBP2"/>
    <property type="match status" value="1"/>
</dbReference>
<feature type="transmembrane region" description="Helical" evidence="7">
    <location>
        <begin position="12"/>
        <end position="34"/>
    </location>
</feature>
<comment type="similarity">
    <text evidence="7">Belongs to the binding-protein-dependent transport system permease family.</text>
</comment>
<feature type="transmembrane region" description="Helical" evidence="7">
    <location>
        <begin position="70"/>
        <end position="91"/>
    </location>
</feature>
<feature type="transmembrane region" description="Helical" evidence="7">
    <location>
        <begin position="103"/>
        <end position="124"/>
    </location>
</feature>
<comment type="subcellular location">
    <subcellularLocation>
        <location evidence="1 7">Cell membrane</location>
        <topology evidence="1 7">Multi-pass membrane protein</topology>
    </subcellularLocation>
</comment>
<keyword evidence="10" id="KW-1185">Reference proteome</keyword>
<feature type="transmembrane region" description="Helical" evidence="7">
    <location>
        <begin position="264"/>
        <end position="288"/>
    </location>
</feature>
<feature type="transmembrane region" description="Helical" evidence="7">
    <location>
        <begin position="166"/>
        <end position="184"/>
    </location>
</feature>
<dbReference type="GO" id="GO:0005886">
    <property type="term" value="C:plasma membrane"/>
    <property type="evidence" value="ECO:0007669"/>
    <property type="project" value="UniProtKB-SubCell"/>
</dbReference>
<dbReference type="InterPro" id="IPR035906">
    <property type="entry name" value="MetI-like_sf"/>
</dbReference>
<dbReference type="Pfam" id="PF00528">
    <property type="entry name" value="BPD_transp_1"/>
    <property type="match status" value="1"/>
</dbReference>
<protein>
    <submittedName>
        <fullName evidence="9">Multiple sugar transport system permease protein</fullName>
    </submittedName>
</protein>
<keyword evidence="5 7" id="KW-1133">Transmembrane helix</keyword>
<keyword evidence="4 7" id="KW-0812">Transmembrane</keyword>
<dbReference type="EMBL" id="FOVK01000010">
    <property type="protein sequence ID" value="SFO01142.1"/>
    <property type="molecule type" value="Genomic_DNA"/>
</dbReference>
<evidence type="ECO:0000256" key="6">
    <source>
        <dbReference type="ARBA" id="ARBA00023136"/>
    </source>
</evidence>
<evidence type="ECO:0000259" key="8">
    <source>
        <dbReference type="PROSITE" id="PS50928"/>
    </source>
</evidence>
<gene>
    <name evidence="9" type="ORF">SAMN04488695_11044</name>
</gene>
<evidence type="ECO:0000256" key="1">
    <source>
        <dbReference type="ARBA" id="ARBA00004651"/>
    </source>
</evidence>
<evidence type="ECO:0000256" key="2">
    <source>
        <dbReference type="ARBA" id="ARBA00022448"/>
    </source>
</evidence>